<keyword evidence="2 5" id="KW-0812">Transmembrane</keyword>
<organism evidence="6 7">
    <name type="scientific">Popillia japonica</name>
    <name type="common">Japanese beetle</name>
    <dbReference type="NCBI Taxonomy" id="7064"/>
    <lineage>
        <taxon>Eukaryota</taxon>
        <taxon>Metazoa</taxon>
        <taxon>Ecdysozoa</taxon>
        <taxon>Arthropoda</taxon>
        <taxon>Hexapoda</taxon>
        <taxon>Insecta</taxon>
        <taxon>Pterygota</taxon>
        <taxon>Neoptera</taxon>
        <taxon>Endopterygota</taxon>
        <taxon>Coleoptera</taxon>
        <taxon>Polyphaga</taxon>
        <taxon>Scarabaeiformia</taxon>
        <taxon>Scarabaeidae</taxon>
        <taxon>Rutelinae</taxon>
        <taxon>Popillia</taxon>
    </lineage>
</organism>
<sequence length="238" mass="25764">MTSLNDNDTYSRGYGTGEVTRGLSGLYKPFSSPYLNYDPVYMPPSQPEYIFLDGSNKQRGRFELAFGQIGASCMIGASIGGGMGFVNGLKATTLEGQTGKLRRTQMLNHIMKKGSATANTLGSIAVIYSAFGVILSWARGTDDDLNTITAATATGLLYKSTVSFVAFGSSAAELRPGSCISKTRIHRNSDSVGGYLNVQRRKPSLIEQCSVGGYLNVQRRKPSLIEQCLKIICNEWKI</sequence>
<proteinExistence type="predicted"/>
<dbReference type="PANTHER" id="PTHR15371">
    <property type="entry name" value="TIM23"/>
    <property type="match status" value="1"/>
</dbReference>
<dbReference type="Proteomes" id="UP001458880">
    <property type="component" value="Unassembled WGS sequence"/>
</dbReference>
<evidence type="ECO:0000256" key="5">
    <source>
        <dbReference type="SAM" id="Phobius"/>
    </source>
</evidence>
<dbReference type="Pfam" id="PF02466">
    <property type="entry name" value="Tim17"/>
    <property type="match status" value="1"/>
</dbReference>
<evidence type="ECO:0008006" key="8">
    <source>
        <dbReference type="Google" id="ProtNLM"/>
    </source>
</evidence>
<evidence type="ECO:0000256" key="3">
    <source>
        <dbReference type="ARBA" id="ARBA00022989"/>
    </source>
</evidence>
<dbReference type="EMBL" id="JASPKY010000053">
    <property type="protein sequence ID" value="KAK9744974.1"/>
    <property type="molecule type" value="Genomic_DNA"/>
</dbReference>
<comment type="subcellular location">
    <subcellularLocation>
        <location evidence="1">Membrane</location>
        <topology evidence="1">Multi-pass membrane protein</topology>
    </subcellularLocation>
</comment>
<feature type="transmembrane region" description="Helical" evidence="5">
    <location>
        <begin position="116"/>
        <end position="138"/>
    </location>
</feature>
<evidence type="ECO:0000256" key="4">
    <source>
        <dbReference type="ARBA" id="ARBA00023136"/>
    </source>
</evidence>
<gene>
    <name evidence="6" type="ORF">QE152_g7274</name>
</gene>
<evidence type="ECO:0000313" key="6">
    <source>
        <dbReference type="EMBL" id="KAK9744974.1"/>
    </source>
</evidence>
<keyword evidence="7" id="KW-1185">Reference proteome</keyword>
<dbReference type="InterPro" id="IPR045238">
    <property type="entry name" value="Tim23-like"/>
</dbReference>
<accession>A0AAW1MBK5</accession>
<keyword evidence="4 5" id="KW-0472">Membrane</keyword>
<dbReference type="GO" id="GO:0008320">
    <property type="term" value="F:protein transmembrane transporter activity"/>
    <property type="evidence" value="ECO:0007669"/>
    <property type="project" value="TreeGrafter"/>
</dbReference>
<evidence type="ECO:0000256" key="2">
    <source>
        <dbReference type="ARBA" id="ARBA00022692"/>
    </source>
</evidence>
<dbReference type="GO" id="GO:0030150">
    <property type="term" value="P:protein import into mitochondrial matrix"/>
    <property type="evidence" value="ECO:0007669"/>
    <property type="project" value="TreeGrafter"/>
</dbReference>
<evidence type="ECO:0000256" key="1">
    <source>
        <dbReference type="ARBA" id="ARBA00004141"/>
    </source>
</evidence>
<name>A0AAW1MBK5_POPJA</name>
<protein>
    <recommendedName>
        <fullName evidence="8">Mitochondrial import inner membrane translocase subunit Tim23</fullName>
    </recommendedName>
</protein>
<dbReference type="GO" id="GO:0005744">
    <property type="term" value="C:TIM23 mitochondrial import inner membrane translocase complex"/>
    <property type="evidence" value="ECO:0007669"/>
    <property type="project" value="TreeGrafter"/>
</dbReference>
<keyword evidence="3 5" id="KW-1133">Transmembrane helix</keyword>
<dbReference type="AlphaFoldDB" id="A0AAW1MBK5"/>
<evidence type="ECO:0000313" key="7">
    <source>
        <dbReference type="Proteomes" id="UP001458880"/>
    </source>
</evidence>
<reference evidence="6 7" key="1">
    <citation type="journal article" date="2024" name="BMC Genomics">
        <title>De novo assembly and annotation of Popillia japonica's genome with initial clues to its potential as an invasive pest.</title>
        <authorList>
            <person name="Cucini C."/>
            <person name="Boschi S."/>
            <person name="Funari R."/>
            <person name="Cardaioli E."/>
            <person name="Iannotti N."/>
            <person name="Marturano G."/>
            <person name="Paoli F."/>
            <person name="Bruttini M."/>
            <person name="Carapelli A."/>
            <person name="Frati F."/>
            <person name="Nardi F."/>
        </authorList>
    </citation>
    <scope>NUCLEOTIDE SEQUENCE [LARGE SCALE GENOMIC DNA]</scope>
    <source>
        <strain evidence="6">DMR45628</strain>
    </source>
</reference>
<dbReference type="PANTHER" id="PTHR15371:SF0">
    <property type="entry name" value="SD19278P"/>
    <property type="match status" value="1"/>
</dbReference>
<comment type="caution">
    <text evidence="6">The sequence shown here is derived from an EMBL/GenBank/DDBJ whole genome shotgun (WGS) entry which is preliminary data.</text>
</comment>